<dbReference type="EMBL" id="UINC01203424">
    <property type="protein sequence ID" value="SVE23670.1"/>
    <property type="molecule type" value="Genomic_DNA"/>
</dbReference>
<dbReference type="SUPFAM" id="SSF56176">
    <property type="entry name" value="FAD-binding/transporter-associated domain-like"/>
    <property type="match status" value="1"/>
</dbReference>
<gene>
    <name evidence="5" type="ORF">METZ01_LOCUS476524</name>
</gene>
<dbReference type="PANTHER" id="PTHR42659:SF2">
    <property type="entry name" value="XANTHINE DEHYDROGENASE SUBUNIT C-RELATED"/>
    <property type="match status" value="1"/>
</dbReference>
<keyword evidence="2" id="KW-0274">FAD</keyword>
<dbReference type="GO" id="GO:0016491">
    <property type="term" value="F:oxidoreductase activity"/>
    <property type="evidence" value="ECO:0007669"/>
    <property type="project" value="UniProtKB-KW"/>
</dbReference>
<dbReference type="SUPFAM" id="SSF55447">
    <property type="entry name" value="CO dehydrogenase flavoprotein C-terminal domain-like"/>
    <property type="match status" value="1"/>
</dbReference>
<name>A0A383BV30_9ZZZZ</name>
<protein>
    <recommendedName>
        <fullName evidence="4">FAD-binding PCMH-type domain-containing protein</fullName>
    </recommendedName>
</protein>
<feature type="non-terminal residue" evidence="5">
    <location>
        <position position="227"/>
    </location>
</feature>
<dbReference type="AlphaFoldDB" id="A0A383BV30"/>
<accession>A0A383BV30</accession>
<dbReference type="PROSITE" id="PS51387">
    <property type="entry name" value="FAD_PCMH"/>
    <property type="match status" value="1"/>
</dbReference>
<dbReference type="Gene3D" id="3.30.390.50">
    <property type="entry name" value="CO dehydrogenase flavoprotein, C-terminal domain"/>
    <property type="match status" value="1"/>
</dbReference>
<keyword evidence="3" id="KW-0560">Oxidoreductase</keyword>
<dbReference type="InterPro" id="IPR051312">
    <property type="entry name" value="Diverse_Substr_Oxidored"/>
</dbReference>
<dbReference type="InterPro" id="IPR002346">
    <property type="entry name" value="Mopterin_DH_FAD-bd"/>
</dbReference>
<evidence type="ECO:0000256" key="1">
    <source>
        <dbReference type="ARBA" id="ARBA00022630"/>
    </source>
</evidence>
<dbReference type="InterPro" id="IPR036318">
    <property type="entry name" value="FAD-bd_PCMH-like_sf"/>
</dbReference>
<keyword evidence="1" id="KW-0285">Flavoprotein</keyword>
<feature type="domain" description="FAD-binding PCMH-type" evidence="4">
    <location>
        <begin position="1"/>
        <end position="181"/>
    </location>
</feature>
<dbReference type="Gene3D" id="3.30.465.10">
    <property type="match status" value="2"/>
</dbReference>
<dbReference type="Pfam" id="PF00941">
    <property type="entry name" value="FAD_binding_5"/>
    <property type="match status" value="1"/>
</dbReference>
<evidence type="ECO:0000313" key="5">
    <source>
        <dbReference type="EMBL" id="SVE23670.1"/>
    </source>
</evidence>
<sequence length="227" mass="24648">MLVNIRRGIEQPDSLVYLNGIPEMHGILDNGDGITIGGTTVLREMAESEVLRQCFTAVAIAAGEVAGPSHREYGTLGGNLCLDTRCIYYNQSEWWRSANDYCLKHRGEICHVAPGGKRCFATFSGDLAPTLLLFDAEVELAGINGRRRIPLAQLYRNDGMDHLTLVKDELLVAVHLPNPPEYIATGYAKSRVRGSIDFPLAGVAVRMAVVAGKITDLRVGLTGVSPL</sequence>
<dbReference type="GO" id="GO:0071949">
    <property type="term" value="F:FAD binding"/>
    <property type="evidence" value="ECO:0007669"/>
    <property type="project" value="InterPro"/>
</dbReference>
<dbReference type="InterPro" id="IPR036683">
    <property type="entry name" value="CO_DH_flav_C_dom_sf"/>
</dbReference>
<evidence type="ECO:0000256" key="3">
    <source>
        <dbReference type="ARBA" id="ARBA00023002"/>
    </source>
</evidence>
<dbReference type="InterPro" id="IPR016169">
    <property type="entry name" value="FAD-bd_PCMH_sub2"/>
</dbReference>
<evidence type="ECO:0000256" key="2">
    <source>
        <dbReference type="ARBA" id="ARBA00022827"/>
    </source>
</evidence>
<organism evidence="5">
    <name type="scientific">marine metagenome</name>
    <dbReference type="NCBI Taxonomy" id="408172"/>
    <lineage>
        <taxon>unclassified sequences</taxon>
        <taxon>metagenomes</taxon>
        <taxon>ecological metagenomes</taxon>
    </lineage>
</organism>
<evidence type="ECO:0000259" key="4">
    <source>
        <dbReference type="PROSITE" id="PS51387"/>
    </source>
</evidence>
<reference evidence="5" key="1">
    <citation type="submission" date="2018-05" db="EMBL/GenBank/DDBJ databases">
        <authorList>
            <person name="Lanie J.A."/>
            <person name="Ng W.-L."/>
            <person name="Kazmierczak K.M."/>
            <person name="Andrzejewski T.M."/>
            <person name="Davidsen T.M."/>
            <person name="Wayne K.J."/>
            <person name="Tettelin H."/>
            <person name="Glass J.I."/>
            <person name="Rusch D."/>
            <person name="Podicherti R."/>
            <person name="Tsui H.-C.T."/>
            <person name="Winkler M.E."/>
        </authorList>
    </citation>
    <scope>NUCLEOTIDE SEQUENCE</scope>
</reference>
<proteinExistence type="predicted"/>
<dbReference type="PANTHER" id="PTHR42659">
    <property type="entry name" value="XANTHINE DEHYDROGENASE SUBUNIT C-RELATED"/>
    <property type="match status" value="1"/>
</dbReference>
<dbReference type="InterPro" id="IPR016166">
    <property type="entry name" value="FAD-bd_PCMH"/>
</dbReference>